<name>A0A510PQB0_MICAE</name>
<keyword evidence="3" id="KW-0808">Transferase</keyword>
<dbReference type="SUPFAM" id="SSF53335">
    <property type="entry name" value="S-adenosyl-L-methionine-dependent methyltransferases"/>
    <property type="match status" value="1"/>
</dbReference>
<dbReference type="Gene3D" id="3.40.50.150">
    <property type="entry name" value="Vaccinia Virus protein VP39"/>
    <property type="match status" value="1"/>
</dbReference>
<organism evidence="3 4">
    <name type="scientific">Microcystis aeruginosa 11-30S32</name>
    <dbReference type="NCBI Taxonomy" id="2358142"/>
    <lineage>
        <taxon>Bacteria</taxon>
        <taxon>Bacillati</taxon>
        <taxon>Cyanobacteriota</taxon>
        <taxon>Cyanophyceae</taxon>
        <taxon>Oscillatoriophycideae</taxon>
        <taxon>Chroococcales</taxon>
        <taxon>Microcystaceae</taxon>
        <taxon>Microcystis</taxon>
    </lineage>
</organism>
<dbReference type="GO" id="GO:0032259">
    <property type="term" value="P:methylation"/>
    <property type="evidence" value="ECO:0007669"/>
    <property type="project" value="UniProtKB-KW"/>
</dbReference>
<feature type="domain" description="Methyltransferase" evidence="2">
    <location>
        <begin position="47"/>
        <end position="143"/>
    </location>
</feature>
<dbReference type="InterPro" id="IPR018773">
    <property type="entry name" value="MeTrfase_reg_dom_prd"/>
</dbReference>
<gene>
    <name evidence="3" type="ORF">MAE30S32_43320</name>
</gene>
<accession>A0A510PQB0</accession>
<dbReference type="EMBL" id="BHVU01000434">
    <property type="protein sequence ID" value="GCA95680.1"/>
    <property type="molecule type" value="Genomic_DNA"/>
</dbReference>
<feature type="domain" description="Methyltransferase regulatory" evidence="1">
    <location>
        <begin position="215"/>
        <end position="267"/>
    </location>
</feature>
<dbReference type="Pfam" id="PF10119">
    <property type="entry name" value="MethyTransf_Reg"/>
    <property type="match status" value="1"/>
</dbReference>
<evidence type="ECO:0000313" key="4">
    <source>
        <dbReference type="Proteomes" id="UP000321223"/>
    </source>
</evidence>
<dbReference type="InterPro" id="IPR029063">
    <property type="entry name" value="SAM-dependent_MTases_sf"/>
</dbReference>
<evidence type="ECO:0000313" key="3">
    <source>
        <dbReference type="EMBL" id="GCA95680.1"/>
    </source>
</evidence>
<evidence type="ECO:0000259" key="2">
    <source>
        <dbReference type="Pfam" id="PF13649"/>
    </source>
</evidence>
<sequence>MSWTEGYVEVNYTSGFYGELSPLKLGLATLIKSIQPPDSSREFTYCELACGQGLTTNILAATYPHAQFYANDFNPSHIATARDLAAKAGMNNILFFDDSFEEFLERDLPQFDFISLHGTYSWISAKNRQAIVDFMRRNLKVGGLVYISYNALPGWSAAMPMQALMLRHGQHSSEPILTRIEQALNFTGELLEANASYFVQNPILKSRYERLKEQNRYYLAHEYFNQEWNSFYFDEVAKELEDAKLKYVGSAHINDHIDAVNLSPAAQ</sequence>
<dbReference type="AlphaFoldDB" id="A0A510PQB0"/>
<reference evidence="3 4" key="1">
    <citation type="journal article" date="2019" name="Appl. Environ. Microbiol.">
        <title>Co-occurrence of broad and narrow host-range viruses infecting the toxic bloom-forming cyanobacterium Microcystis aeruginosa.</title>
        <authorList>
            <person name="Morimoto D."/>
            <person name="Tominaga K."/>
            <person name="Nishimura Y."/>
            <person name="Yoshida N."/>
            <person name="Kimura S."/>
            <person name="Sako Y."/>
            <person name="Yoshida T."/>
        </authorList>
    </citation>
    <scope>NUCLEOTIDE SEQUENCE [LARGE SCALE GENOMIC DNA]</scope>
    <source>
        <strain evidence="3 4">11-30S32</strain>
    </source>
</reference>
<comment type="caution">
    <text evidence="3">The sequence shown here is derived from an EMBL/GenBank/DDBJ whole genome shotgun (WGS) entry which is preliminary data.</text>
</comment>
<dbReference type="Pfam" id="PF13649">
    <property type="entry name" value="Methyltransf_25"/>
    <property type="match status" value="1"/>
</dbReference>
<keyword evidence="3" id="KW-0489">Methyltransferase</keyword>
<evidence type="ECO:0000259" key="1">
    <source>
        <dbReference type="Pfam" id="PF10119"/>
    </source>
</evidence>
<protein>
    <submittedName>
        <fullName evidence="3">Methyltransferase domain-containing protein</fullName>
    </submittedName>
</protein>
<proteinExistence type="predicted"/>
<dbReference type="InterPro" id="IPR041698">
    <property type="entry name" value="Methyltransf_25"/>
</dbReference>
<dbReference type="GO" id="GO:0008168">
    <property type="term" value="F:methyltransferase activity"/>
    <property type="evidence" value="ECO:0007669"/>
    <property type="project" value="UniProtKB-KW"/>
</dbReference>
<dbReference type="Proteomes" id="UP000321223">
    <property type="component" value="Unassembled WGS sequence"/>
</dbReference>